<dbReference type="NCBIfam" id="TIGR02453">
    <property type="entry name" value="TIGR02453 family protein"/>
    <property type="match status" value="1"/>
</dbReference>
<dbReference type="PIRSF" id="PIRSF028451">
    <property type="entry name" value="UCP028451"/>
    <property type="match status" value="1"/>
</dbReference>
<name>A0ABN5IGH1_9BACE</name>
<evidence type="ECO:0000313" key="1">
    <source>
        <dbReference type="EMBL" id="AVM51842.1"/>
    </source>
</evidence>
<reference evidence="1 2" key="1">
    <citation type="submission" date="2018-02" db="EMBL/GenBank/DDBJ databases">
        <authorList>
            <person name="Holder M.E."/>
            <person name="Ajami N.J."/>
            <person name="Petrosino J.F."/>
        </authorList>
    </citation>
    <scope>NUCLEOTIDE SEQUENCE [LARGE SCALE GENOMIC DNA]</scope>
    <source>
        <strain evidence="1 2">ATCC 33285</strain>
    </source>
</reference>
<dbReference type="PANTHER" id="PTHR36452">
    <property type="entry name" value="CHROMOSOME 12, WHOLE GENOME SHOTGUN SEQUENCE"/>
    <property type="match status" value="1"/>
</dbReference>
<dbReference type="RefSeq" id="WP_106040225.1">
    <property type="nucleotide sequence ID" value="NZ_CP027231.1"/>
</dbReference>
<dbReference type="PANTHER" id="PTHR36452:SF1">
    <property type="entry name" value="DUF2461 DOMAIN-CONTAINING PROTEIN"/>
    <property type="match status" value="1"/>
</dbReference>
<dbReference type="Proteomes" id="UP000238304">
    <property type="component" value="Chromosome"/>
</dbReference>
<protein>
    <submittedName>
        <fullName evidence="1">TIGR02453 family protein</fullName>
    </submittedName>
</protein>
<evidence type="ECO:0000313" key="2">
    <source>
        <dbReference type="Proteomes" id="UP000238304"/>
    </source>
</evidence>
<accession>A0ABN5IGH1</accession>
<sequence>MNYIPAIFQFLKELSANNNREWFNAHRELYELVRNEFEELLTVIISRISLFDDSIRGIEAKDCTYRIYRDIRFSEDKTPYKTHLGGYINAKGKKSDHCGYYIHLEPGNCMLAGGSYCPPPPLLKALRQAVYDNIDEFRGIVEDPSFKQYFPVIGENFLKTAPKGFPKDYPYLKYLQCKEYTVACQLPDSFFLPPDFLERTDDILKQMKRFSDFVNYTIDDFE</sequence>
<dbReference type="InterPro" id="IPR015996">
    <property type="entry name" value="UCP028451"/>
</dbReference>
<dbReference type="InterPro" id="IPR012808">
    <property type="entry name" value="CHP02453"/>
</dbReference>
<keyword evidence="2" id="KW-1185">Reference proteome</keyword>
<gene>
    <name evidence="1" type="ORF">C4H11_01695</name>
</gene>
<organism evidence="1 2">
    <name type="scientific">Bacteroides zoogleoformans</name>
    <dbReference type="NCBI Taxonomy" id="28119"/>
    <lineage>
        <taxon>Bacteria</taxon>
        <taxon>Pseudomonadati</taxon>
        <taxon>Bacteroidota</taxon>
        <taxon>Bacteroidia</taxon>
        <taxon>Bacteroidales</taxon>
        <taxon>Bacteroidaceae</taxon>
        <taxon>Bacteroides</taxon>
    </lineage>
</organism>
<dbReference type="EMBL" id="CP027231">
    <property type="protein sequence ID" value="AVM51842.1"/>
    <property type="molecule type" value="Genomic_DNA"/>
</dbReference>
<proteinExistence type="predicted"/>
<dbReference type="Pfam" id="PF09365">
    <property type="entry name" value="DUF2461"/>
    <property type="match status" value="1"/>
</dbReference>